<feature type="compositionally biased region" description="Polar residues" evidence="1">
    <location>
        <begin position="205"/>
        <end position="223"/>
    </location>
</feature>
<evidence type="ECO:0000313" key="3">
    <source>
        <dbReference type="Proteomes" id="UP000660729"/>
    </source>
</evidence>
<evidence type="ECO:0000256" key="1">
    <source>
        <dbReference type="SAM" id="MobiDB-lite"/>
    </source>
</evidence>
<evidence type="ECO:0000313" key="2">
    <source>
        <dbReference type="EMBL" id="KAF7185465.1"/>
    </source>
</evidence>
<sequence length="426" mass="46379">MSSTADLDLFTRRYLESFGFREGYNCIWRPQNNAGACGRRNSRRNLNGRNIAMNRFCWDTIKKQCTQIYHTARSGNDTLTVQNIHALARLLACGMHMRTKLGSHTDMIMEAHVRHDLLPLVKAIHRDILQQQITPTTNGSQPVDQAAGQALDQNLDNSLREGLQQYLSSDNEQLIDAPSTGDLNMVLPQTRAYSNSAGSPDDSVLESSPFNACSESPKVSASSPDGLGFGLDPSNAQSQSSSNDTTPNSTSIALDTQSQPPKVFASSPNGLGCELDPSNAQSQSSNDDTTPSSTSIPLDPQSQPVKVSDFDMVCSICGTAIGNVMHNATICNTGKPILRKDVCDVMACFFFEHNEWLHASTCVLGQVLESSAETMVEPMHALEERTMGEAEAEKQPGHDKESDVNMDMENASNHPDASSPRNHSTE</sequence>
<reference evidence="2" key="1">
    <citation type="submission" date="2020-04" db="EMBL/GenBank/DDBJ databases">
        <title>Draft genome resource of the tomato pathogen Pseudocercospora fuligena.</title>
        <authorList>
            <person name="Zaccaron A."/>
        </authorList>
    </citation>
    <scope>NUCLEOTIDE SEQUENCE</scope>
    <source>
        <strain evidence="2">PF001</strain>
    </source>
</reference>
<feature type="region of interest" description="Disordered" evidence="1">
    <location>
        <begin position="192"/>
        <end position="304"/>
    </location>
</feature>
<comment type="caution">
    <text evidence="2">The sequence shown here is derived from an EMBL/GenBank/DDBJ whole genome shotgun (WGS) entry which is preliminary data.</text>
</comment>
<feature type="compositionally biased region" description="Low complexity" evidence="1">
    <location>
        <begin position="237"/>
        <end position="251"/>
    </location>
</feature>
<protein>
    <submittedName>
        <fullName evidence="2">Uncharacterized protein</fullName>
    </submittedName>
</protein>
<accession>A0A8H6VFX0</accession>
<gene>
    <name evidence="2" type="ORF">HII31_13199</name>
</gene>
<keyword evidence="3" id="KW-1185">Reference proteome</keyword>
<dbReference type="Proteomes" id="UP000660729">
    <property type="component" value="Unassembled WGS sequence"/>
</dbReference>
<dbReference type="EMBL" id="JABCIY010000323">
    <property type="protein sequence ID" value="KAF7185465.1"/>
    <property type="molecule type" value="Genomic_DNA"/>
</dbReference>
<feature type="region of interest" description="Disordered" evidence="1">
    <location>
        <begin position="385"/>
        <end position="426"/>
    </location>
</feature>
<proteinExistence type="predicted"/>
<feature type="compositionally biased region" description="Basic and acidic residues" evidence="1">
    <location>
        <begin position="385"/>
        <end position="403"/>
    </location>
</feature>
<name>A0A8H6VFX0_9PEZI</name>
<feature type="compositionally biased region" description="Polar residues" evidence="1">
    <location>
        <begin position="410"/>
        <end position="426"/>
    </location>
</feature>
<dbReference type="AlphaFoldDB" id="A0A8H6VFX0"/>
<feature type="compositionally biased region" description="Low complexity" evidence="1">
    <location>
        <begin position="282"/>
        <end position="300"/>
    </location>
</feature>
<organism evidence="2 3">
    <name type="scientific">Pseudocercospora fuligena</name>
    <dbReference type="NCBI Taxonomy" id="685502"/>
    <lineage>
        <taxon>Eukaryota</taxon>
        <taxon>Fungi</taxon>
        <taxon>Dikarya</taxon>
        <taxon>Ascomycota</taxon>
        <taxon>Pezizomycotina</taxon>
        <taxon>Dothideomycetes</taxon>
        <taxon>Dothideomycetidae</taxon>
        <taxon>Mycosphaerellales</taxon>
        <taxon>Mycosphaerellaceae</taxon>
        <taxon>Pseudocercospora</taxon>
    </lineage>
</organism>